<evidence type="ECO:0000256" key="1">
    <source>
        <dbReference type="SAM" id="Phobius"/>
    </source>
</evidence>
<proteinExistence type="predicted"/>
<dbReference type="OMA" id="DEMTMAY"/>
<gene>
    <name evidence="2" type="ORF">NECHADRAFT_19590</name>
</gene>
<dbReference type="GeneID" id="9666792"/>
<feature type="non-terminal residue" evidence="2">
    <location>
        <position position="142"/>
    </location>
</feature>
<dbReference type="OrthoDB" id="5065152at2759"/>
<protein>
    <submittedName>
        <fullName evidence="2">Uncharacterized protein</fullName>
    </submittedName>
</protein>
<dbReference type="KEGG" id="nhe:NECHADRAFT_19590"/>
<dbReference type="AlphaFoldDB" id="C7ZR02"/>
<dbReference type="VEuPathDB" id="FungiDB:NECHADRAFT_19590"/>
<dbReference type="InParanoid" id="C7ZR02"/>
<dbReference type="HOGENOM" id="CLU_106798_1_0_1"/>
<dbReference type="RefSeq" id="XP_003039270.1">
    <property type="nucleotide sequence ID" value="XM_003039224.1"/>
</dbReference>
<evidence type="ECO:0000313" key="3">
    <source>
        <dbReference type="Proteomes" id="UP000005206"/>
    </source>
</evidence>
<reference evidence="2 3" key="1">
    <citation type="journal article" date="2009" name="PLoS Genet.">
        <title>The genome of Nectria haematococca: contribution of supernumerary chromosomes to gene expansion.</title>
        <authorList>
            <person name="Coleman J.J."/>
            <person name="Rounsley S.D."/>
            <person name="Rodriguez-Carres M."/>
            <person name="Kuo A."/>
            <person name="Wasmann C.C."/>
            <person name="Grimwood J."/>
            <person name="Schmutz J."/>
            <person name="Taga M."/>
            <person name="White G.J."/>
            <person name="Zhou S."/>
            <person name="Schwartz D.C."/>
            <person name="Freitag M."/>
            <person name="Ma L.J."/>
            <person name="Danchin E.G."/>
            <person name="Henrissat B."/>
            <person name="Coutinho P.M."/>
            <person name="Nelson D.R."/>
            <person name="Straney D."/>
            <person name="Napoli C.A."/>
            <person name="Barker B.M."/>
            <person name="Gribskov M."/>
            <person name="Rep M."/>
            <person name="Kroken S."/>
            <person name="Molnar I."/>
            <person name="Rensing C."/>
            <person name="Kennell J.C."/>
            <person name="Zamora J."/>
            <person name="Farman M.L."/>
            <person name="Selker E.U."/>
            <person name="Salamov A."/>
            <person name="Shapiro H."/>
            <person name="Pangilinan J."/>
            <person name="Lindquist E."/>
            <person name="Lamers C."/>
            <person name="Grigoriev I.V."/>
            <person name="Geiser D.M."/>
            <person name="Covert S.F."/>
            <person name="Temporini E."/>
            <person name="Vanetten H.D."/>
        </authorList>
    </citation>
    <scope>NUCLEOTIDE SEQUENCE [LARGE SCALE GENOMIC DNA]</scope>
    <source>
        <strain evidence="3">ATCC MYA-4622 / CBS 123669 / FGSC 9596 / NRRL 45880 / 77-13-4</strain>
    </source>
</reference>
<dbReference type="EMBL" id="GG699022">
    <property type="protein sequence ID" value="EEU33557.1"/>
    <property type="molecule type" value="Genomic_DNA"/>
</dbReference>
<accession>C7ZR02</accession>
<keyword evidence="1" id="KW-1133">Transmembrane helix</keyword>
<organism evidence="2 3">
    <name type="scientific">Fusarium vanettenii (strain ATCC MYA-4622 / CBS 123669 / FGSC 9596 / NRRL 45880 / 77-13-4)</name>
    <name type="common">Fusarium solani subsp. pisi</name>
    <dbReference type="NCBI Taxonomy" id="660122"/>
    <lineage>
        <taxon>Eukaryota</taxon>
        <taxon>Fungi</taxon>
        <taxon>Dikarya</taxon>
        <taxon>Ascomycota</taxon>
        <taxon>Pezizomycotina</taxon>
        <taxon>Sordariomycetes</taxon>
        <taxon>Hypocreomycetidae</taxon>
        <taxon>Hypocreales</taxon>
        <taxon>Nectriaceae</taxon>
        <taxon>Fusarium</taxon>
        <taxon>Fusarium solani species complex</taxon>
        <taxon>Fusarium vanettenii</taxon>
    </lineage>
</organism>
<sequence length="142" mass="15825">MDSQTLLEAFADEHAGLLEGTRSQIHAFVFIALGEAAIGLGFRAKVVNQMVAKYMGVPETSARTMRLGVRRWIKMSDVLRSSWLSRADELPLRHEAIDILGEMEVSGGHAVLEDIRVYIPKRQLSSASLRLPNIVYELYGGR</sequence>
<keyword evidence="1" id="KW-0472">Membrane</keyword>
<name>C7ZR02_FUSV7</name>
<dbReference type="Proteomes" id="UP000005206">
    <property type="component" value="Unassembled WGS sequence"/>
</dbReference>
<feature type="transmembrane region" description="Helical" evidence="1">
    <location>
        <begin position="25"/>
        <end position="44"/>
    </location>
</feature>
<evidence type="ECO:0000313" key="2">
    <source>
        <dbReference type="EMBL" id="EEU33557.1"/>
    </source>
</evidence>
<keyword evidence="3" id="KW-1185">Reference proteome</keyword>
<dbReference type="eggNOG" id="ENOG502RNV4">
    <property type="taxonomic scope" value="Eukaryota"/>
</dbReference>
<keyword evidence="1" id="KW-0812">Transmembrane</keyword>